<sequence>MLASILSLSLGAAVASATNLFVSSYAGNITTLSLTASNGTYHIEKTYVNNGCAPNPSWLTLDANRGELYCLDEGLTVPNGSLSSYLVNPNGSLTQVQKASVISGPVNGVIYGRPAGQRYLALAHYSGSAVSDWALDTNGTGSFTFNQDLLFNLSHPGPNAARQDAPHEHEAILDPTGQYVLVPDLGADLVRVFCIDSDTGLLTAETPLSVSPGSGPRHAAFWNPAGVSCENCTSYLYVVTELANTVTGYAVSYPAAGGMAFEKVYESSVYGQLNLPSGNAAAEIAVSPDNRFLLISNRNNTSFSLPNPIPSNSTQIPSDSLSTFALNANGSLTFHQLWPAGGSFPRQFSLNRYGDLIAVGLQESSEVVVMARDVATGLVGMPVARVEIEGMVTSVVWDD</sequence>
<organism evidence="1 2">
    <name type="scientific">Zalaria obscura</name>
    <dbReference type="NCBI Taxonomy" id="2024903"/>
    <lineage>
        <taxon>Eukaryota</taxon>
        <taxon>Fungi</taxon>
        <taxon>Dikarya</taxon>
        <taxon>Ascomycota</taxon>
        <taxon>Pezizomycotina</taxon>
        <taxon>Dothideomycetes</taxon>
        <taxon>Dothideomycetidae</taxon>
        <taxon>Dothideales</taxon>
        <taxon>Zalariaceae</taxon>
        <taxon>Zalaria</taxon>
    </lineage>
</organism>
<name>A0ACC3S8C8_9PEZI</name>
<proteinExistence type="predicted"/>
<dbReference type="EMBL" id="JAMKPW020000033">
    <property type="protein sequence ID" value="KAK8202028.1"/>
    <property type="molecule type" value="Genomic_DNA"/>
</dbReference>
<dbReference type="Proteomes" id="UP001320706">
    <property type="component" value="Unassembled WGS sequence"/>
</dbReference>
<accession>A0ACC3S8C8</accession>
<evidence type="ECO:0000313" key="2">
    <source>
        <dbReference type="Proteomes" id="UP001320706"/>
    </source>
</evidence>
<protein>
    <submittedName>
        <fullName evidence="1">Uncharacterized protein</fullName>
    </submittedName>
</protein>
<keyword evidence="2" id="KW-1185">Reference proteome</keyword>
<reference evidence="1" key="1">
    <citation type="submission" date="2024-02" db="EMBL/GenBank/DDBJ databases">
        <title>Metagenome Assembled Genome of Zalaria obscura JY119.</title>
        <authorList>
            <person name="Vighnesh L."/>
            <person name="Jagadeeshwari U."/>
            <person name="Venkata Ramana C."/>
            <person name="Sasikala C."/>
        </authorList>
    </citation>
    <scope>NUCLEOTIDE SEQUENCE</scope>
    <source>
        <strain evidence="1">JY119</strain>
    </source>
</reference>
<gene>
    <name evidence="1" type="ORF">M8818_005553</name>
</gene>
<comment type="caution">
    <text evidence="1">The sequence shown here is derived from an EMBL/GenBank/DDBJ whole genome shotgun (WGS) entry which is preliminary data.</text>
</comment>
<evidence type="ECO:0000313" key="1">
    <source>
        <dbReference type="EMBL" id="KAK8202028.1"/>
    </source>
</evidence>